<feature type="domain" description="YdbS-like PH" evidence="3">
    <location>
        <begin position="62"/>
        <end position="132"/>
    </location>
</feature>
<feature type="transmembrane region" description="Helical" evidence="2">
    <location>
        <begin position="46"/>
        <end position="65"/>
    </location>
</feature>
<accession>A0A3R9P6C5</accession>
<feature type="transmembrane region" description="Helical" evidence="2">
    <location>
        <begin position="225"/>
        <end position="250"/>
    </location>
</feature>
<feature type="region of interest" description="Disordered" evidence="1">
    <location>
        <begin position="142"/>
        <end position="169"/>
    </location>
</feature>
<feature type="transmembrane region" description="Helical" evidence="2">
    <location>
        <begin position="357"/>
        <end position="374"/>
    </location>
</feature>
<sequence length="488" mass="56754">MKMMTDWNRMNKISILLMFMMKIKQLFIPLFVSLFAGGINEITGWIFPVFIVGLMVYCYFYWFYFKYQLENNELRIEKGIFIKKRRYIQKNRVQSVAVHSPLLHRIFNVVKIKIETAGGGMEAEVELLAIPEKQINDIRQSLGKQGEREQPEVNQRERDSDSQDEPRVDGTIIEDVPMKTIILSGVTSGKVGLVFSAAAAVFSQIDQLLPVGFYEKSYGALLSMGTFLLIGAFLMLSLIAWGISVFLTVIQYGNFKIIKSGNKIIISRGLLEKRELTLQLDRVTGVRYVSNPIRQWFGYWSIYVDSTGGGIEEEQFSTVLLPLGDKNRVQRLTEQILPETNFQTEINPLPRRVALRYMLRASFVWWILFFPIVVWVPRGWLFILVPIFFTYIGWQRYKDAGIFLSPEHLVIQTRNFNLARNILPRMKIQSLTYQQSYVQKHRQLYSLSANILSTTGGRTYRLKDIETGVYPDLFNWYAKRNNKKRQVF</sequence>
<name>A0A3R9P6C5_9BACI</name>
<evidence type="ECO:0000313" key="4">
    <source>
        <dbReference type="EMBL" id="RSL33757.1"/>
    </source>
</evidence>
<keyword evidence="5" id="KW-1185">Reference proteome</keyword>
<evidence type="ECO:0000256" key="1">
    <source>
        <dbReference type="SAM" id="MobiDB-lite"/>
    </source>
</evidence>
<reference evidence="4 5" key="1">
    <citation type="submission" date="2018-10" db="EMBL/GenBank/DDBJ databases">
        <title>Draft genome sequence of Bacillus salarius IM0101, isolated from a hypersaline soil in Inner Mongolia, China.</title>
        <authorList>
            <person name="Yamprayoonswat W."/>
            <person name="Boonvisut S."/>
            <person name="Jumpathong W."/>
            <person name="Sittihan S."/>
            <person name="Ruangsuj P."/>
            <person name="Wanthongcharoen S."/>
            <person name="Thongpramul N."/>
            <person name="Pimmason S."/>
            <person name="Yu B."/>
            <person name="Yasawong M."/>
        </authorList>
    </citation>
    <scope>NUCLEOTIDE SEQUENCE [LARGE SCALE GENOMIC DNA]</scope>
    <source>
        <strain evidence="4 5">IM0101</strain>
    </source>
</reference>
<dbReference type="Proteomes" id="UP000275076">
    <property type="component" value="Unassembled WGS sequence"/>
</dbReference>
<evidence type="ECO:0000313" key="5">
    <source>
        <dbReference type="Proteomes" id="UP000275076"/>
    </source>
</evidence>
<dbReference type="PANTHER" id="PTHR34473">
    <property type="entry name" value="UPF0699 TRANSMEMBRANE PROTEIN YDBS"/>
    <property type="match status" value="1"/>
</dbReference>
<protein>
    <recommendedName>
        <fullName evidence="3">YdbS-like PH domain-containing protein</fullName>
    </recommendedName>
</protein>
<dbReference type="Pfam" id="PF03703">
    <property type="entry name" value="bPH_2"/>
    <property type="match status" value="2"/>
</dbReference>
<dbReference type="EMBL" id="RBVX01000006">
    <property type="protein sequence ID" value="RSL33757.1"/>
    <property type="molecule type" value="Genomic_DNA"/>
</dbReference>
<dbReference type="InterPro" id="IPR014529">
    <property type="entry name" value="UCP026631"/>
</dbReference>
<proteinExistence type="predicted"/>
<keyword evidence="2" id="KW-0812">Transmembrane</keyword>
<dbReference type="PIRSF" id="PIRSF026631">
    <property type="entry name" value="UCP026631"/>
    <property type="match status" value="1"/>
</dbReference>
<feature type="domain" description="YdbS-like PH" evidence="3">
    <location>
        <begin position="260"/>
        <end position="336"/>
    </location>
</feature>
<dbReference type="AlphaFoldDB" id="A0A3R9P6C5"/>
<evidence type="ECO:0000259" key="3">
    <source>
        <dbReference type="Pfam" id="PF03703"/>
    </source>
</evidence>
<evidence type="ECO:0000256" key="2">
    <source>
        <dbReference type="SAM" id="Phobius"/>
    </source>
</evidence>
<gene>
    <name evidence="4" type="ORF">D7Z54_08680</name>
</gene>
<dbReference type="PANTHER" id="PTHR34473:SF2">
    <property type="entry name" value="UPF0699 TRANSMEMBRANE PROTEIN YDBT"/>
    <property type="match status" value="1"/>
</dbReference>
<comment type="caution">
    <text evidence="4">The sequence shown here is derived from an EMBL/GenBank/DDBJ whole genome shotgun (WGS) entry which is preliminary data.</text>
</comment>
<dbReference type="InterPro" id="IPR005182">
    <property type="entry name" value="YdbS-like_PH"/>
</dbReference>
<keyword evidence="2" id="KW-1133">Transmembrane helix</keyword>
<feature type="transmembrane region" description="Helical" evidence="2">
    <location>
        <begin position="181"/>
        <end position="205"/>
    </location>
</feature>
<keyword evidence="2" id="KW-0472">Membrane</keyword>
<feature type="compositionally biased region" description="Basic and acidic residues" evidence="1">
    <location>
        <begin position="145"/>
        <end position="168"/>
    </location>
</feature>
<organism evidence="4 5">
    <name type="scientific">Salibacterium salarium</name>
    <dbReference type="NCBI Taxonomy" id="284579"/>
    <lineage>
        <taxon>Bacteria</taxon>
        <taxon>Bacillati</taxon>
        <taxon>Bacillota</taxon>
        <taxon>Bacilli</taxon>
        <taxon>Bacillales</taxon>
        <taxon>Bacillaceae</taxon>
    </lineage>
</organism>